<proteinExistence type="inferred from homology"/>
<dbReference type="SMART" id="SM00640">
    <property type="entry name" value="Glyco_32"/>
    <property type="match status" value="1"/>
</dbReference>
<dbReference type="GO" id="GO:0004553">
    <property type="term" value="F:hydrolase activity, hydrolyzing O-glycosyl compounds"/>
    <property type="evidence" value="ECO:0007669"/>
    <property type="project" value="InterPro"/>
</dbReference>
<dbReference type="EMBL" id="CAJOBA010037649">
    <property type="protein sequence ID" value="CAF4046024.1"/>
    <property type="molecule type" value="Genomic_DNA"/>
</dbReference>
<dbReference type="InterPro" id="IPR001362">
    <property type="entry name" value="Glyco_hydro_32"/>
</dbReference>
<reference evidence="10" key="1">
    <citation type="submission" date="2021-02" db="EMBL/GenBank/DDBJ databases">
        <authorList>
            <person name="Nowell W R."/>
        </authorList>
    </citation>
    <scope>NUCLEOTIDE SEQUENCE</scope>
</reference>
<protein>
    <recommendedName>
        <fullName evidence="8">Apple domain-containing protein</fullName>
    </recommendedName>
</protein>
<dbReference type="InterPro" id="IPR023296">
    <property type="entry name" value="Glyco_hydro_beta-prop_sf"/>
</dbReference>
<keyword evidence="5 6" id="KW-0326">Glycosidase</keyword>
<evidence type="ECO:0000256" key="4">
    <source>
        <dbReference type="ARBA" id="ARBA00023157"/>
    </source>
</evidence>
<dbReference type="Pfam" id="PF08244">
    <property type="entry name" value="Glyco_hydro_32C"/>
    <property type="match status" value="1"/>
</dbReference>
<comment type="similarity">
    <text evidence="1 6">Belongs to the glycosyl hydrolase 32 family.</text>
</comment>
<feature type="domain" description="Apple" evidence="8">
    <location>
        <begin position="396"/>
        <end position="465"/>
    </location>
</feature>
<organism evidence="10 13">
    <name type="scientific">Didymodactylos carnosus</name>
    <dbReference type="NCBI Taxonomy" id="1234261"/>
    <lineage>
        <taxon>Eukaryota</taxon>
        <taxon>Metazoa</taxon>
        <taxon>Spiralia</taxon>
        <taxon>Gnathifera</taxon>
        <taxon>Rotifera</taxon>
        <taxon>Eurotatoria</taxon>
        <taxon>Bdelloidea</taxon>
        <taxon>Philodinida</taxon>
        <taxon>Philodinidae</taxon>
        <taxon>Didymodactylos</taxon>
    </lineage>
</organism>
<feature type="chain" id="PRO_5035686466" description="Apple domain-containing protein" evidence="7">
    <location>
        <begin position="17"/>
        <end position="577"/>
    </location>
</feature>
<feature type="signal peptide" evidence="7">
    <location>
        <begin position="1"/>
        <end position="16"/>
    </location>
</feature>
<dbReference type="Gene3D" id="3.50.4.10">
    <property type="entry name" value="Hepatocyte Growth Factor"/>
    <property type="match status" value="1"/>
</dbReference>
<evidence type="ECO:0000313" key="9">
    <source>
        <dbReference type="EMBL" id="CAF1238531.1"/>
    </source>
</evidence>
<dbReference type="InterPro" id="IPR013320">
    <property type="entry name" value="ConA-like_dom_sf"/>
</dbReference>
<dbReference type="Proteomes" id="UP000682733">
    <property type="component" value="Unassembled WGS sequence"/>
</dbReference>
<name>A0A815E6R0_9BILA</name>
<dbReference type="Proteomes" id="UP000663829">
    <property type="component" value="Unassembled WGS sequence"/>
</dbReference>
<dbReference type="Pfam" id="PF14295">
    <property type="entry name" value="PAN_4"/>
    <property type="match status" value="1"/>
</dbReference>
<evidence type="ECO:0000259" key="8">
    <source>
        <dbReference type="SMART" id="SM00223"/>
    </source>
</evidence>
<dbReference type="SUPFAM" id="SSF75005">
    <property type="entry name" value="Arabinanase/levansucrase/invertase"/>
    <property type="match status" value="1"/>
</dbReference>
<dbReference type="PROSITE" id="PS00609">
    <property type="entry name" value="GLYCOSYL_HYDROL_F32"/>
    <property type="match status" value="1"/>
</dbReference>
<dbReference type="SMART" id="SM00223">
    <property type="entry name" value="APPLE"/>
    <property type="match status" value="1"/>
</dbReference>
<dbReference type="OrthoDB" id="202537at2759"/>
<accession>A0A815E6R0</accession>
<dbReference type="SUPFAM" id="SSF57414">
    <property type="entry name" value="Hairpin loop containing domain-like"/>
    <property type="match status" value="1"/>
</dbReference>
<dbReference type="SUPFAM" id="SSF49899">
    <property type="entry name" value="Concanavalin A-like lectins/glucanases"/>
    <property type="match status" value="1"/>
</dbReference>
<dbReference type="InterPro" id="IPR013189">
    <property type="entry name" value="Glyco_hydro_32_C"/>
</dbReference>
<dbReference type="Gene3D" id="2.60.120.560">
    <property type="entry name" value="Exo-inulinase, domain 1"/>
    <property type="match status" value="1"/>
</dbReference>
<dbReference type="Proteomes" id="UP000677228">
    <property type="component" value="Unassembled WGS sequence"/>
</dbReference>
<evidence type="ECO:0000313" key="10">
    <source>
        <dbReference type="EMBL" id="CAF1307271.1"/>
    </source>
</evidence>
<evidence type="ECO:0000256" key="6">
    <source>
        <dbReference type="RuleBase" id="RU362110"/>
    </source>
</evidence>
<dbReference type="InterPro" id="IPR000177">
    <property type="entry name" value="Apple"/>
</dbReference>
<dbReference type="GO" id="GO:0005975">
    <property type="term" value="P:carbohydrate metabolic process"/>
    <property type="evidence" value="ECO:0007669"/>
    <property type="project" value="InterPro"/>
</dbReference>
<dbReference type="InterPro" id="IPR050551">
    <property type="entry name" value="Fructan_Metab_Enzymes"/>
</dbReference>
<dbReference type="EMBL" id="CAJNOQ010012751">
    <property type="protein sequence ID" value="CAF1307271.1"/>
    <property type="molecule type" value="Genomic_DNA"/>
</dbReference>
<dbReference type="GO" id="GO:0006508">
    <property type="term" value="P:proteolysis"/>
    <property type="evidence" value="ECO:0007669"/>
    <property type="project" value="InterPro"/>
</dbReference>
<keyword evidence="4" id="KW-1015">Disulfide bond</keyword>
<dbReference type="Gene3D" id="2.115.10.20">
    <property type="entry name" value="Glycosyl hydrolase domain, family 43"/>
    <property type="match status" value="1"/>
</dbReference>
<dbReference type="GO" id="GO:0005576">
    <property type="term" value="C:extracellular region"/>
    <property type="evidence" value="ECO:0007669"/>
    <property type="project" value="InterPro"/>
</dbReference>
<keyword evidence="2" id="KW-0677">Repeat</keyword>
<sequence>MLLFATIIVSLGVSQADDPLRPQYHMMPPKNWLNDPNGPVYYNGYYHMFFQHNPNAAVWGDMHWGHCYSEDMVHWIHLPVAIAPDQPYDKNGIFTGSTTLVDGIPVIIYTGITETNEQVQCQARPANLSDPTLTSWIKSPLNPIITHPNGRDPATAFEDDYNNYYLIYGFGTDELGGQAVLFTSKDFSNWTYLHPIHSNHYDNFWECPDIFNVSNRIVLKASLRGQDFWAIGDFDPTNLIFVPVGNDLGEYTQLIDQGKFYASKSFYDPLNDQQVIMGWTAEDDNQGEQRGWQGLHTLPRAIFLSDDGLQLRTRPIEALQSLRNEKTHRHFQNVILPTVIPFVLVPDVSGNQIEIIINWQFSMNQNLDFGMSVLSTSDGSQQTNIGIITQRNTSVMMNWDLAGWDYFSVPNIHQWSDCQPVCDQDTKCQAWTFVTDRQINNNCFLKSGIPLLNSNAACVSGVKQKGLDQQPVWIYIDRTLSQTNPAAAHSPLHGTIWMEPSSSLLNGQWFLGLNIFIDHSIIEVFEPKGGRVAITARVYPEKENAKYLGVYVHEASTDENKIIINTLDIWTLNTIWT</sequence>
<evidence type="ECO:0000256" key="1">
    <source>
        <dbReference type="ARBA" id="ARBA00009902"/>
    </source>
</evidence>
<dbReference type="CDD" id="cd01100">
    <property type="entry name" value="APPLE_Factor_XI_like"/>
    <property type="match status" value="1"/>
</dbReference>
<evidence type="ECO:0000313" key="13">
    <source>
        <dbReference type="Proteomes" id="UP000663829"/>
    </source>
</evidence>
<dbReference type="Pfam" id="PF00251">
    <property type="entry name" value="Glyco_hydro_32N"/>
    <property type="match status" value="1"/>
</dbReference>
<dbReference type="Proteomes" id="UP000681722">
    <property type="component" value="Unassembled WGS sequence"/>
</dbReference>
<evidence type="ECO:0000256" key="3">
    <source>
        <dbReference type="ARBA" id="ARBA00022801"/>
    </source>
</evidence>
<evidence type="ECO:0000313" key="12">
    <source>
        <dbReference type="EMBL" id="CAF4141379.1"/>
    </source>
</evidence>
<evidence type="ECO:0000256" key="5">
    <source>
        <dbReference type="ARBA" id="ARBA00023295"/>
    </source>
</evidence>
<dbReference type="AlphaFoldDB" id="A0A815E6R0"/>
<keyword evidence="13" id="KW-1185">Reference proteome</keyword>
<keyword evidence="3 6" id="KW-0378">Hydrolase</keyword>
<dbReference type="PANTHER" id="PTHR31953">
    <property type="entry name" value="BETA-FRUCTOFURANOSIDASE, INSOLUBLE ISOENZYME CWINV1-RELATED"/>
    <property type="match status" value="1"/>
</dbReference>
<dbReference type="InterPro" id="IPR013148">
    <property type="entry name" value="Glyco_hydro_32_N"/>
</dbReference>
<dbReference type="InterPro" id="IPR018053">
    <property type="entry name" value="Glyco_hydro_32_AS"/>
</dbReference>
<evidence type="ECO:0000256" key="7">
    <source>
        <dbReference type="SAM" id="SignalP"/>
    </source>
</evidence>
<gene>
    <name evidence="10" type="ORF">GPM918_LOCUS28818</name>
    <name evidence="9" type="ORF">OVA965_LOCUS25710</name>
    <name evidence="12" type="ORF">SRO942_LOCUS29342</name>
    <name evidence="11" type="ORF">TMI583_LOCUS26438</name>
</gene>
<evidence type="ECO:0000256" key="2">
    <source>
        <dbReference type="ARBA" id="ARBA00022737"/>
    </source>
</evidence>
<dbReference type="EMBL" id="CAJNOK010016104">
    <property type="protein sequence ID" value="CAF1238531.1"/>
    <property type="molecule type" value="Genomic_DNA"/>
</dbReference>
<dbReference type="EMBL" id="CAJOBC010040448">
    <property type="protein sequence ID" value="CAF4141379.1"/>
    <property type="molecule type" value="Genomic_DNA"/>
</dbReference>
<evidence type="ECO:0000313" key="11">
    <source>
        <dbReference type="EMBL" id="CAF4046024.1"/>
    </source>
</evidence>
<dbReference type="InterPro" id="IPR003609">
    <property type="entry name" value="Pan_app"/>
</dbReference>
<keyword evidence="7" id="KW-0732">Signal</keyword>
<dbReference type="CDD" id="cd18624">
    <property type="entry name" value="GH32_Fruct1-like"/>
    <property type="match status" value="1"/>
</dbReference>
<comment type="caution">
    <text evidence="10">The sequence shown here is derived from an EMBL/GenBank/DDBJ whole genome shotgun (WGS) entry which is preliminary data.</text>
</comment>